<proteinExistence type="predicted"/>
<feature type="signal peptide" evidence="1">
    <location>
        <begin position="1"/>
        <end position="23"/>
    </location>
</feature>
<evidence type="ECO:0000256" key="1">
    <source>
        <dbReference type="SAM" id="SignalP"/>
    </source>
</evidence>
<reference evidence="2 3" key="1">
    <citation type="submission" date="2016-11" db="EMBL/GenBank/DDBJ databases">
        <title>Study of marine rhodopsin-containing bacteria.</title>
        <authorList>
            <person name="Yoshizawa S."/>
            <person name="Kumagai Y."/>
            <person name="Kogure K."/>
        </authorList>
    </citation>
    <scope>NUCLEOTIDE SEQUENCE [LARGE SCALE GENOMIC DNA]</scope>
    <source>
        <strain evidence="2 3">SG-29</strain>
    </source>
</reference>
<keyword evidence="3" id="KW-1185">Reference proteome</keyword>
<dbReference type="AlphaFoldDB" id="A0A259TXY6"/>
<dbReference type="EMBL" id="MQWB01000001">
    <property type="protein sequence ID" value="OZC02556.1"/>
    <property type="molecule type" value="Genomic_DNA"/>
</dbReference>
<organism evidence="2 3">
    <name type="scientific">Rubricoccus marinus</name>
    <dbReference type="NCBI Taxonomy" id="716817"/>
    <lineage>
        <taxon>Bacteria</taxon>
        <taxon>Pseudomonadati</taxon>
        <taxon>Rhodothermota</taxon>
        <taxon>Rhodothermia</taxon>
        <taxon>Rhodothermales</taxon>
        <taxon>Rubricoccaceae</taxon>
        <taxon>Rubricoccus</taxon>
    </lineage>
</organism>
<keyword evidence="1" id="KW-0732">Signal</keyword>
<name>A0A259TXY6_9BACT</name>
<feature type="chain" id="PRO_5012062373" description="Outer membrane protein beta-barrel domain-containing protein" evidence="1">
    <location>
        <begin position="24"/>
        <end position="197"/>
    </location>
</feature>
<sequence length="197" mass="19696">MPSPALRSLAVLALLLLASGARGQRVYLGDAVDRSFAVSASAAFAQGEAAPGASAVVSATRWLDVQAGVVRLPDDRFTSLFASASVWLSPSGPTRASVSGAVQTLPQRDGEYLLSVTGGAGFPRPIASGVSFVPQAAMTLSTPTKGGLAPEATFSGAAGLTLETAGGHIVLEPSVAYAVVSESLAGAVSLGLVVPFE</sequence>
<evidence type="ECO:0000313" key="2">
    <source>
        <dbReference type="EMBL" id="OZC02556.1"/>
    </source>
</evidence>
<gene>
    <name evidence="2" type="ORF">BSZ36_05935</name>
</gene>
<dbReference type="Proteomes" id="UP000216446">
    <property type="component" value="Unassembled WGS sequence"/>
</dbReference>
<dbReference type="RefSeq" id="WP_094546940.1">
    <property type="nucleotide sequence ID" value="NZ_MQWB01000001.1"/>
</dbReference>
<comment type="caution">
    <text evidence="2">The sequence shown here is derived from an EMBL/GenBank/DDBJ whole genome shotgun (WGS) entry which is preliminary data.</text>
</comment>
<dbReference type="InParanoid" id="A0A259TXY6"/>
<accession>A0A259TXY6</accession>
<evidence type="ECO:0008006" key="4">
    <source>
        <dbReference type="Google" id="ProtNLM"/>
    </source>
</evidence>
<protein>
    <recommendedName>
        <fullName evidence="4">Outer membrane protein beta-barrel domain-containing protein</fullName>
    </recommendedName>
</protein>
<evidence type="ECO:0000313" key="3">
    <source>
        <dbReference type="Proteomes" id="UP000216446"/>
    </source>
</evidence>